<sequence>MEAVVQFDYAAREPDELTLKKGDVITDVKPMPDGWMEGHKDGKKGMFPDNYVKIVHTSAGVVLRKKNARKCKVLFSYKPANRDELELNIDDVIEVLGEVEEGWWKGELRNEIGVFPSNYVTEISDTKSISRSDSKTSTGSLKKEENIKKEKSVVEPIKTADNNIESNAPVLPPKPAKEVCVALFPYEAVNSDELSLAEGDIVTILSREVEDKGWWKGELKGKIGVFPDNFVQIMNQDELATKSEKTASSPRSGTTASLRKVFQSQMENKSLGPVVSKKPALPPPPPTTKKPPTAKSSSTSSLSKTISGIKSMLNSEQNSTDKMKHNITSEIGDSKQYGSIAVKRSESVGSMKKSADSPDGSSMSRSIYHVTPESSPTSLVFTNHDNSSSEPKSPDFDQIERTAMLSHPTASRAKAPRRRPPSAAFSVPSEDDPSLDPPPINGIPGVDKEKAPWVQELKMNQAKKSSIANSVIGGGRTRVMINPSTTTITSESLETTTVTSRSGLTSVGLGGVVFKPPGYVPPLTTPEPVTVSTPTSPVAPTSADFNLSTVEGNLITVLNEKVKQLESTVQLQNSLLDKLSTKLEVEIEKRMEIEKEMKKIMELVTRPCIEYHDYGKSMYIFNQFVIMIEIYSKIPCQNSNLNSVLCLISLESNYSSSSLAFIISIIIFILNTKCDKQWHLTTARNVVSTVFENECMEKLMLIGCSVKISSLILVQRITLFFPKCGESKPITINHTFSEVYNH</sequence>
<dbReference type="CDD" id="cd11874">
    <property type="entry name" value="SH3_CD2AP-like_2"/>
    <property type="match status" value="1"/>
</dbReference>
<feature type="domain" description="SH3" evidence="5">
    <location>
        <begin position="175"/>
        <end position="236"/>
    </location>
</feature>
<dbReference type="EMBL" id="VYZN01000009">
    <property type="protein sequence ID" value="KAE9542752.1"/>
    <property type="molecule type" value="Genomic_DNA"/>
</dbReference>
<keyword evidence="1 2" id="KW-0728">SH3 domain</keyword>
<dbReference type="PANTHER" id="PTHR14167">
    <property type="entry name" value="SH3 DOMAIN-CONTAINING"/>
    <property type="match status" value="1"/>
</dbReference>
<gene>
    <name evidence="6" type="ORF">AGLY_002663</name>
</gene>
<evidence type="ECO:0000256" key="2">
    <source>
        <dbReference type="PROSITE-ProRule" id="PRU00192"/>
    </source>
</evidence>
<proteinExistence type="predicted"/>
<evidence type="ECO:0000256" key="3">
    <source>
        <dbReference type="SAM" id="Coils"/>
    </source>
</evidence>
<protein>
    <recommendedName>
        <fullName evidence="5">SH3 domain-containing protein</fullName>
    </recommendedName>
</protein>
<feature type="domain" description="SH3" evidence="5">
    <location>
        <begin position="66"/>
        <end position="125"/>
    </location>
</feature>
<dbReference type="Proteomes" id="UP000475862">
    <property type="component" value="Unassembled WGS sequence"/>
</dbReference>
<dbReference type="GO" id="GO:0007015">
    <property type="term" value="P:actin filament organization"/>
    <property type="evidence" value="ECO:0007669"/>
    <property type="project" value="TreeGrafter"/>
</dbReference>
<feature type="region of interest" description="Disordered" evidence="4">
    <location>
        <begin position="407"/>
        <end position="447"/>
    </location>
</feature>
<organism evidence="6 7">
    <name type="scientific">Aphis glycines</name>
    <name type="common">Soybean aphid</name>
    <dbReference type="NCBI Taxonomy" id="307491"/>
    <lineage>
        <taxon>Eukaryota</taxon>
        <taxon>Metazoa</taxon>
        <taxon>Ecdysozoa</taxon>
        <taxon>Arthropoda</taxon>
        <taxon>Hexapoda</taxon>
        <taxon>Insecta</taxon>
        <taxon>Pterygota</taxon>
        <taxon>Neoptera</taxon>
        <taxon>Paraneoptera</taxon>
        <taxon>Hemiptera</taxon>
        <taxon>Sternorrhyncha</taxon>
        <taxon>Aphidomorpha</taxon>
        <taxon>Aphidoidea</taxon>
        <taxon>Aphididae</taxon>
        <taxon>Aphidini</taxon>
        <taxon>Aphis</taxon>
        <taxon>Aphis</taxon>
    </lineage>
</organism>
<feature type="domain" description="SH3" evidence="5">
    <location>
        <begin position="1"/>
        <end position="57"/>
    </location>
</feature>
<feature type="region of interest" description="Disordered" evidence="4">
    <location>
        <begin position="267"/>
        <end position="306"/>
    </location>
</feature>
<dbReference type="PRINTS" id="PR00499">
    <property type="entry name" value="P67PHOX"/>
</dbReference>
<evidence type="ECO:0000313" key="6">
    <source>
        <dbReference type="EMBL" id="KAE9542752.1"/>
    </source>
</evidence>
<feature type="region of interest" description="Disordered" evidence="4">
    <location>
        <begin position="343"/>
        <end position="395"/>
    </location>
</feature>
<keyword evidence="7" id="KW-1185">Reference proteome</keyword>
<feature type="coiled-coil region" evidence="3">
    <location>
        <begin position="562"/>
        <end position="596"/>
    </location>
</feature>
<evidence type="ECO:0000256" key="4">
    <source>
        <dbReference type="SAM" id="MobiDB-lite"/>
    </source>
</evidence>
<dbReference type="InterPro" id="IPR001452">
    <property type="entry name" value="SH3_domain"/>
</dbReference>
<evidence type="ECO:0000256" key="1">
    <source>
        <dbReference type="ARBA" id="ARBA00022443"/>
    </source>
</evidence>
<dbReference type="SUPFAM" id="SSF50044">
    <property type="entry name" value="SH3-domain"/>
    <property type="match status" value="3"/>
</dbReference>
<accession>A0A6G0U394</accession>
<dbReference type="InterPro" id="IPR050384">
    <property type="entry name" value="Endophilin_SH3RF"/>
</dbReference>
<dbReference type="GO" id="GO:0016477">
    <property type="term" value="P:cell migration"/>
    <property type="evidence" value="ECO:0007669"/>
    <property type="project" value="TreeGrafter"/>
</dbReference>
<dbReference type="Pfam" id="PF14604">
    <property type="entry name" value="SH3_9"/>
    <property type="match status" value="3"/>
</dbReference>
<dbReference type="FunFam" id="2.30.30.40:FF:000072">
    <property type="entry name" value="Unconventional Myosin IB"/>
    <property type="match status" value="1"/>
</dbReference>
<keyword evidence="3" id="KW-0175">Coiled coil</keyword>
<dbReference type="SMART" id="SM00326">
    <property type="entry name" value="SH3"/>
    <property type="match status" value="3"/>
</dbReference>
<dbReference type="OrthoDB" id="73680at2759"/>
<dbReference type="InterPro" id="IPR036028">
    <property type="entry name" value="SH3-like_dom_sf"/>
</dbReference>
<dbReference type="CDD" id="cd11875">
    <property type="entry name" value="SH3_CD2AP-like_3"/>
    <property type="match status" value="1"/>
</dbReference>
<feature type="compositionally biased region" description="Polar residues" evidence="4">
    <location>
        <begin position="372"/>
        <end position="391"/>
    </location>
</feature>
<dbReference type="AlphaFoldDB" id="A0A6G0U394"/>
<dbReference type="PANTHER" id="PTHR14167:SF92">
    <property type="entry name" value="CIN85 AND CD2AP RELATED, ISOFORM J"/>
    <property type="match status" value="1"/>
</dbReference>
<evidence type="ECO:0000259" key="5">
    <source>
        <dbReference type="PROSITE" id="PS50002"/>
    </source>
</evidence>
<dbReference type="CDD" id="cd11873">
    <property type="entry name" value="SH3_CD2AP-like_1"/>
    <property type="match status" value="1"/>
</dbReference>
<dbReference type="PRINTS" id="PR00452">
    <property type="entry name" value="SH3DOMAIN"/>
</dbReference>
<dbReference type="Gene3D" id="2.30.30.40">
    <property type="entry name" value="SH3 Domains"/>
    <property type="match status" value="3"/>
</dbReference>
<feature type="compositionally biased region" description="Pro residues" evidence="4">
    <location>
        <begin position="280"/>
        <end position="289"/>
    </location>
</feature>
<feature type="region of interest" description="Disordered" evidence="4">
    <location>
        <begin position="126"/>
        <end position="145"/>
    </location>
</feature>
<dbReference type="GO" id="GO:0016192">
    <property type="term" value="P:vesicle-mediated transport"/>
    <property type="evidence" value="ECO:0007669"/>
    <property type="project" value="UniProtKB-ARBA"/>
</dbReference>
<dbReference type="PROSITE" id="PS50002">
    <property type="entry name" value="SH3"/>
    <property type="match status" value="3"/>
</dbReference>
<feature type="compositionally biased region" description="Low complexity" evidence="4">
    <location>
        <begin position="290"/>
        <end position="306"/>
    </location>
</feature>
<comment type="caution">
    <text evidence="6">The sequence shown here is derived from an EMBL/GenBank/DDBJ whole genome shotgun (WGS) entry which is preliminary data.</text>
</comment>
<name>A0A6G0U394_APHGL</name>
<evidence type="ECO:0000313" key="7">
    <source>
        <dbReference type="Proteomes" id="UP000475862"/>
    </source>
</evidence>
<reference evidence="6 7" key="1">
    <citation type="submission" date="2019-08" db="EMBL/GenBank/DDBJ databases">
        <title>The genome of the soybean aphid Biotype 1, its phylome, world population structure and adaptation to the North American continent.</title>
        <authorList>
            <person name="Giordano R."/>
            <person name="Donthu R.K."/>
            <person name="Hernandez A.G."/>
            <person name="Wright C.L."/>
            <person name="Zimin A.V."/>
        </authorList>
    </citation>
    <scope>NUCLEOTIDE SEQUENCE [LARGE SCALE GENOMIC DNA]</scope>
    <source>
        <tissue evidence="6">Whole aphids</tissue>
    </source>
</reference>